<evidence type="ECO:0000256" key="3">
    <source>
        <dbReference type="ARBA" id="ARBA00022833"/>
    </source>
</evidence>
<dbReference type="Proteomes" id="UP000265618">
    <property type="component" value="Unassembled WGS sequence"/>
</dbReference>
<dbReference type="Pfam" id="PF02146">
    <property type="entry name" value="SIR2"/>
    <property type="match status" value="1"/>
</dbReference>
<dbReference type="PANTHER" id="PTHR11085:SF6">
    <property type="entry name" value="NAD-DEPENDENT PROTEIN DEACETYLASE SIRTUIN-2"/>
    <property type="match status" value="1"/>
</dbReference>
<comment type="caution">
    <text evidence="7">The sequence shown here is derived from an EMBL/GenBank/DDBJ whole genome shotgun (WGS) entry which is preliminary data.</text>
</comment>
<keyword evidence="3" id="KW-0862">Zinc</keyword>
<dbReference type="GO" id="GO:0046872">
    <property type="term" value="F:metal ion binding"/>
    <property type="evidence" value="ECO:0007669"/>
    <property type="project" value="UniProtKB-KW"/>
</dbReference>
<sequence length="465" mass="49697">MTYYNVSPPPHPQCGCAVKPDIVFFGEGLPDSFDNRRADLRSCSACIVLGTSLKVAPFAFLPHTTHKDCMRVLVNREPAGGIAEPGTIQAVTSEGVRTVRLADLPAEERAKHFVVPRANDYFLQGNADDSIHRLVSALGWQEEHEAVKAEIKSAYVERRLEAMALKKDEGKTIPSDATPCLLPAPLCPPTAAAVSLGPSSLPYMLAWVGDRERGVLSSHGYTPSSTAGDRVDIPSSVLQAVKAAGVDVTPSSLPVYTCQDEMEVAEGASYAYTPLDGHWATYCRGYAGCAPFASLDLPDTFDDAWDKIQLAQGVDRDADRGDDPTVYTTDSIVCGPTDVSLLPFPCSVVMTSLRSKKALAKIGASVPVDEPSLEVAVLAKPKFRSECQEVCDLALEKAPVLIKGLEAMGFKVKGVTAAVEEGQVCVCVTVLGNLGRERATLLSALPLKVKKMLGDGYVSKCVLKV</sequence>
<dbReference type="EMBL" id="BDIP01000966">
    <property type="protein sequence ID" value="GIQ83219.1"/>
    <property type="molecule type" value="Genomic_DNA"/>
</dbReference>
<reference evidence="7 8" key="1">
    <citation type="journal article" date="2018" name="PLoS ONE">
        <title>The draft genome of Kipferlia bialata reveals reductive genome evolution in fornicate parasites.</title>
        <authorList>
            <person name="Tanifuji G."/>
            <person name="Takabayashi S."/>
            <person name="Kume K."/>
            <person name="Takagi M."/>
            <person name="Nakayama T."/>
            <person name="Kamikawa R."/>
            <person name="Inagaki Y."/>
            <person name="Hashimoto T."/>
        </authorList>
    </citation>
    <scope>NUCLEOTIDE SEQUENCE [LARGE SCALE GENOMIC DNA]</scope>
    <source>
        <strain evidence="7">NY0173</strain>
    </source>
</reference>
<proteinExistence type="predicted"/>
<evidence type="ECO:0000313" key="8">
    <source>
        <dbReference type="Proteomes" id="UP000265618"/>
    </source>
</evidence>
<dbReference type="GO" id="GO:0017136">
    <property type="term" value="F:histone deacetylase activity, NAD-dependent"/>
    <property type="evidence" value="ECO:0007669"/>
    <property type="project" value="TreeGrafter"/>
</dbReference>
<organism evidence="7 8">
    <name type="scientific">Kipferlia bialata</name>
    <dbReference type="NCBI Taxonomy" id="797122"/>
    <lineage>
        <taxon>Eukaryota</taxon>
        <taxon>Metamonada</taxon>
        <taxon>Carpediemonas-like organisms</taxon>
        <taxon>Kipferlia</taxon>
    </lineage>
</organism>
<dbReference type="AlphaFoldDB" id="A0A9K3GGM3"/>
<comment type="caution">
    <text evidence="5">Lacks conserved residue(s) required for the propagation of feature annotation.</text>
</comment>
<dbReference type="Gene3D" id="3.40.50.1220">
    <property type="entry name" value="TPP-binding domain"/>
    <property type="match status" value="1"/>
</dbReference>
<feature type="domain" description="Deacetylase sirtuin-type" evidence="6">
    <location>
        <begin position="1"/>
        <end position="141"/>
    </location>
</feature>
<keyword evidence="4" id="KW-0520">NAD</keyword>
<evidence type="ECO:0000313" key="7">
    <source>
        <dbReference type="EMBL" id="GIQ83219.1"/>
    </source>
</evidence>
<dbReference type="GO" id="GO:0070403">
    <property type="term" value="F:NAD+ binding"/>
    <property type="evidence" value="ECO:0007669"/>
    <property type="project" value="InterPro"/>
</dbReference>
<dbReference type="PROSITE" id="PS50305">
    <property type="entry name" value="SIRTUIN"/>
    <property type="match status" value="1"/>
</dbReference>
<gene>
    <name evidence="7" type="ORF">KIPB_004500</name>
</gene>
<evidence type="ECO:0000259" key="6">
    <source>
        <dbReference type="PROSITE" id="PS50305"/>
    </source>
</evidence>
<keyword evidence="1" id="KW-0808">Transferase</keyword>
<dbReference type="InterPro" id="IPR026590">
    <property type="entry name" value="Ssirtuin_cat_dom"/>
</dbReference>
<keyword evidence="8" id="KW-1185">Reference proteome</keyword>
<dbReference type="SUPFAM" id="SSF52467">
    <property type="entry name" value="DHS-like NAD/FAD-binding domain"/>
    <property type="match status" value="1"/>
</dbReference>
<accession>A0A9K3GGM3</accession>
<dbReference type="PANTHER" id="PTHR11085">
    <property type="entry name" value="NAD-DEPENDENT PROTEIN DEACYLASE SIRTUIN-5, MITOCHONDRIAL-RELATED"/>
    <property type="match status" value="1"/>
</dbReference>
<protein>
    <submittedName>
        <fullName evidence="7">Sirtuin family protein</fullName>
    </submittedName>
</protein>
<dbReference type="OrthoDB" id="424012at2759"/>
<evidence type="ECO:0000256" key="1">
    <source>
        <dbReference type="ARBA" id="ARBA00022679"/>
    </source>
</evidence>
<name>A0A9K3GGM3_9EUKA</name>
<dbReference type="GO" id="GO:0005634">
    <property type="term" value="C:nucleus"/>
    <property type="evidence" value="ECO:0007669"/>
    <property type="project" value="TreeGrafter"/>
</dbReference>
<keyword evidence="2" id="KW-0479">Metal-binding</keyword>
<dbReference type="InterPro" id="IPR029035">
    <property type="entry name" value="DHS-like_NAD/FAD-binding_dom"/>
</dbReference>
<dbReference type="InterPro" id="IPR003000">
    <property type="entry name" value="Sirtuin"/>
</dbReference>
<evidence type="ECO:0000256" key="2">
    <source>
        <dbReference type="ARBA" id="ARBA00022723"/>
    </source>
</evidence>
<evidence type="ECO:0000256" key="5">
    <source>
        <dbReference type="PROSITE-ProRule" id="PRU00236"/>
    </source>
</evidence>
<evidence type="ECO:0000256" key="4">
    <source>
        <dbReference type="ARBA" id="ARBA00023027"/>
    </source>
</evidence>
<dbReference type="InterPro" id="IPR050134">
    <property type="entry name" value="NAD-dep_sirtuin_deacylases"/>
</dbReference>